<feature type="transmembrane region" description="Helical" evidence="6">
    <location>
        <begin position="357"/>
        <end position="379"/>
    </location>
</feature>
<evidence type="ECO:0000256" key="4">
    <source>
        <dbReference type="ARBA" id="ARBA00023136"/>
    </source>
</evidence>
<feature type="region of interest" description="Disordered" evidence="5">
    <location>
        <begin position="1"/>
        <end position="21"/>
    </location>
</feature>
<evidence type="ECO:0000256" key="2">
    <source>
        <dbReference type="ARBA" id="ARBA00022692"/>
    </source>
</evidence>
<dbReference type="AlphaFoldDB" id="W3WIH5"/>
<feature type="transmembrane region" description="Helical" evidence="6">
    <location>
        <begin position="425"/>
        <end position="453"/>
    </location>
</feature>
<feature type="domain" description="Major facilitator superfamily (MFS) profile" evidence="7">
    <location>
        <begin position="51"/>
        <end position="520"/>
    </location>
</feature>
<keyword evidence="2 6" id="KW-0812">Transmembrane</keyword>
<accession>W3WIH5</accession>
<evidence type="ECO:0000313" key="8">
    <source>
        <dbReference type="EMBL" id="ETS72952.1"/>
    </source>
</evidence>
<dbReference type="PROSITE" id="PS50850">
    <property type="entry name" value="MFS"/>
    <property type="match status" value="1"/>
</dbReference>
<dbReference type="HOGENOM" id="CLU_008455_13_6_1"/>
<keyword evidence="3 6" id="KW-1133">Transmembrane helix</keyword>
<protein>
    <recommendedName>
        <fullName evidence="7">Major facilitator superfamily (MFS) profile domain-containing protein</fullName>
    </recommendedName>
</protein>
<feature type="transmembrane region" description="Helical" evidence="6">
    <location>
        <begin position="400"/>
        <end position="419"/>
    </location>
</feature>
<evidence type="ECO:0000259" key="7">
    <source>
        <dbReference type="PROSITE" id="PS50850"/>
    </source>
</evidence>
<organism evidence="8 9">
    <name type="scientific">Pestalotiopsis fici (strain W106-1 / CGMCC3.15140)</name>
    <dbReference type="NCBI Taxonomy" id="1229662"/>
    <lineage>
        <taxon>Eukaryota</taxon>
        <taxon>Fungi</taxon>
        <taxon>Dikarya</taxon>
        <taxon>Ascomycota</taxon>
        <taxon>Pezizomycotina</taxon>
        <taxon>Sordariomycetes</taxon>
        <taxon>Xylariomycetidae</taxon>
        <taxon>Amphisphaeriales</taxon>
        <taxon>Sporocadaceae</taxon>
        <taxon>Pestalotiopsis</taxon>
    </lineage>
</organism>
<dbReference type="OrthoDB" id="5215911at2759"/>
<dbReference type="SUPFAM" id="SSF103473">
    <property type="entry name" value="MFS general substrate transporter"/>
    <property type="match status" value="1"/>
</dbReference>
<dbReference type="eggNOG" id="KOG0255">
    <property type="taxonomic scope" value="Eukaryota"/>
</dbReference>
<dbReference type="InterPro" id="IPR020846">
    <property type="entry name" value="MFS_dom"/>
</dbReference>
<proteinExistence type="predicted"/>
<evidence type="ECO:0000256" key="5">
    <source>
        <dbReference type="SAM" id="MobiDB-lite"/>
    </source>
</evidence>
<feature type="transmembrane region" description="Helical" evidence="6">
    <location>
        <begin position="492"/>
        <end position="515"/>
    </location>
</feature>
<dbReference type="GO" id="GO:0005886">
    <property type="term" value="C:plasma membrane"/>
    <property type="evidence" value="ECO:0007669"/>
    <property type="project" value="TreeGrafter"/>
</dbReference>
<evidence type="ECO:0000256" key="3">
    <source>
        <dbReference type="ARBA" id="ARBA00022989"/>
    </source>
</evidence>
<dbReference type="EMBL" id="KI912125">
    <property type="protein sequence ID" value="ETS72952.1"/>
    <property type="molecule type" value="Genomic_DNA"/>
</dbReference>
<evidence type="ECO:0000256" key="6">
    <source>
        <dbReference type="SAM" id="Phobius"/>
    </source>
</evidence>
<dbReference type="Gene3D" id="1.20.1250.20">
    <property type="entry name" value="MFS general substrate transporter like domains"/>
    <property type="match status" value="1"/>
</dbReference>
<feature type="transmembrane region" description="Helical" evidence="6">
    <location>
        <begin position="181"/>
        <end position="202"/>
    </location>
</feature>
<dbReference type="InterPro" id="IPR036259">
    <property type="entry name" value="MFS_trans_sf"/>
</dbReference>
<dbReference type="InParanoid" id="W3WIH5"/>
<dbReference type="Proteomes" id="UP000030651">
    <property type="component" value="Unassembled WGS sequence"/>
</dbReference>
<feature type="transmembrane region" description="Helical" evidence="6">
    <location>
        <begin position="118"/>
        <end position="136"/>
    </location>
</feature>
<dbReference type="InterPro" id="IPR011701">
    <property type="entry name" value="MFS"/>
</dbReference>
<dbReference type="RefSeq" id="XP_007842116.1">
    <property type="nucleotide sequence ID" value="XM_007843925.1"/>
</dbReference>
<feature type="transmembrane region" description="Helical" evidence="6">
    <location>
        <begin position="465"/>
        <end position="486"/>
    </location>
</feature>
<feature type="transmembrane region" description="Helical" evidence="6">
    <location>
        <begin position="142"/>
        <end position="169"/>
    </location>
</feature>
<dbReference type="Pfam" id="PF07690">
    <property type="entry name" value="MFS_1"/>
    <property type="match status" value="1"/>
</dbReference>
<dbReference type="PANTHER" id="PTHR23502:SF181">
    <property type="entry name" value="MAJOR FACILITATOR SUPERFAMILY (MFS) PROFILE DOMAIN-CONTAINING PROTEIN"/>
    <property type="match status" value="1"/>
</dbReference>
<feature type="transmembrane region" description="Helical" evidence="6">
    <location>
        <begin position="208"/>
        <end position="227"/>
    </location>
</feature>
<keyword evidence="4 6" id="KW-0472">Membrane</keyword>
<dbReference type="GeneID" id="19280357"/>
<reference evidence="9" key="1">
    <citation type="journal article" date="2015" name="BMC Genomics">
        <title>Genomic and transcriptomic analysis of the endophytic fungus Pestalotiopsis fici reveals its lifestyle and high potential for synthesis of natural products.</title>
        <authorList>
            <person name="Wang X."/>
            <person name="Zhang X."/>
            <person name="Liu L."/>
            <person name="Xiang M."/>
            <person name="Wang W."/>
            <person name="Sun X."/>
            <person name="Che Y."/>
            <person name="Guo L."/>
            <person name="Liu G."/>
            <person name="Guo L."/>
            <person name="Wang C."/>
            <person name="Yin W.B."/>
            <person name="Stadler M."/>
            <person name="Zhang X."/>
            <person name="Liu X."/>
        </authorList>
    </citation>
    <scope>NUCLEOTIDE SEQUENCE [LARGE SCALE GENOMIC DNA]</scope>
    <source>
        <strain evidence="9">W106-1 / CGMCC3.15140</strain>
    </source>
</reference>
<sequence>MGSLQHSQSDRPAAARPADSMSKHHGLIFVPQPSDDERDPLRWPRYLKHLALAVTAFLNFTANFAGSGLSVATPVLEAQFGKSENEINGLLTFNFLFLGLGNLFWVPFGTKFGKRASLILSTMLLFASLIWTARTTSFNSLLAARCVSGFASAAGESIVPAIVSDIFFLHERAAMMACYTILVSGATAIGPLCAAFIVQYSPGGWIDYIWVCMALAGVNCIGIILCYPESNFRRPQDNSTQAEPDAVLYASDLSKPREEHQGDARSENQAEADCPSPCNAVSVVPKPLPSVWTTFFTIDHSASLLRAFIQPLIMLMQPPVLLAIYVYGTSLSCQIILIFAFPSFLTAPPYLFNSSAVGLMQIAAAIGFVLASFIGGYLADVITARVIVLQHGVVRPEQRLISLAPACFVAPSGCILVAFSCAYKLHWVAIAFGFGMVSFGTVFAPNIIITYVVESYPHMAADALVMINVAKNLVAFLFLYTAVEWIASSGWIQVYMIMFMLVTLGMLLAVPFYFYGARMRAACRGLLYIL</sequence>
<dbReference type="KEGG" id="pfy:PFICI_15344"/>
<dbReference type="PANTHER" id="PTHR23502">
    <property type="entry name" value="MAJOR FACILITATOR SUPERFAMILY"/>
    <property type="match status" value="1"/>
</dbReference>
<feature type="transmembrane region" description="Helical" evidence="6">
    <location>
        <begin position="87"/>
        <end position="106"/>
    </location>
</feature>
<dbReference type="GO" id="GO:0022857">
    <property type="term" value="F:transmembrane transporter activity"/>
    <property type="evidence" value="ECO:0007669"/>
    <property type="project" value="InterPro"/>
</dbReference>
<feature type="transmembrane region" description="Helical" evidence="6">
    <location>
        <begin position="50"/>
        <end position="75"/>
    </location>
</feature>
<evidence type="ECO:0000256" key="1">
    <source>
        <dbReference type="ARBA" id="ARBA00004141"/>
    </source>
</evidence>
<name>W3WIH5_PESFW</name>
<gene>
    <name evidence="8" type="ORF">PFICI_15344</name>
</gene>
<feature type="transmembrane region" description="Helical" evidence="6">
    <location>
        <begin position="320"/>
        <end position="345"/>
    </location>
</feature>
<dbReference type="OMA" id="HWVAIAF"/>
<comment type="subcellular location">
    <subcellularLocation>
        <location evidence="1">Membrane</location>
        <topology evidence="1">Multi-pass membrane protein</topology>
    </subcellularLocation>
</comment>
<evidence type="ECO:0000313" key="9">
    <source>
        <dbReference type="Proteomes" id="UP000030651"/>
    </source>
</evidence>
<keyword evidence="9" id="KW-1185">Reference proteome</keyword>